<feature type="compositionally biased region" description="Basic and acidic residues" evidence="1">
    <location>
        <begin position="590"/>
        <end position="602"/>
    </location>
</feature>
<feature type="compositionally biased region" description="Basic and acidic residues" evidence="1">
    <location>
        <begin position="1033"/>
        <end position="1048"/>
    </location>
</feature>
<evidence type="ECO:0000256" key="1">
    <source>
        <dbReference type="SAM" id="MobiDB-lite"/>
    </source>
</evidence>
<organism evidence="3">
    <name type="scientific">Chromera velia CCMP2878</name>
    <dbReference type="NCBI Taxonomy" id="1169474"/>
    <lineage>
        <taxon>Eukaryota</taxon>
        <taxon>Sar</taxon>
        <taxon>Alveolata</taxon>
        <taxon>Colpodellida</taxon>
        <taxon>Chromeraceae</taxon>
        <taxon>Chromera</taxon>
    </lineage>
</organism>
<sequence length="1145" mass="125331">MSAFSQDSLLLSLLLWGFLVSVGVTGFREEVRYESNETAGLPPFAYAFRSPSGIDSDFLRDALPPFAIVSRPDREENKSDDAERHERLLQAVAARVFYDHHKTRVRPQECWDRDLEIICTHILGGRFKPGWHIPDPNVADPFAVCLPLSPSSKAEDRQEEIAVNGPMCGSHTGGPPCAFWPESLICARFLSALRWMAATEHVRSLMRGPESESTISDGDLPPPPPPPPPSVEKQKGKTGDSSVPPPLSSAGTSDPRGTHRRQLSLLRAMHDCTEDSRRSLCEDVVGGVYAAAGGVCCSTGGDGDGEPSVCADRDCESGEEGCWLDELEKADHQRCLFEKDEAPCLVPDLHDHWPACPFHRFASPAVIPHQHRLGGEGEMKEEKEGTRRNNEEEDALPRSLSHSLSSLPKPDPPLLPLRPPSSPSSRKGQKPNSSPATGSTDKEKNEYGQNDKEQGRGRTLQDDGQKGESTEMKCDQEKEKAVCEVLLRGSFFFSEPPSKESTRSICCPASCGDLCGQPGCHTAPPGPLECCLQPVLRRNRPCVLEAPADNLQGCVLSLPRDSRLCSAGARLLKGVEGGTSASKGGSRQQGSERRPKGKERGGETVLEGQKTKTKRTIEVEHRRLQAVAEAGRRMGLWRGEAVTGSRSKRESNKGSLEEEEEETSLLPSHQHSFLTCDEHGWSPTINGPEGLCACTQASPLPLPGPRLSSPFPQQFQVDTLKEASRRCASVGARLCSLEETLQSPPSGDTRSASAHTLALWTSTTCSDAENGSTNRVFSKEGEGKTHPSWVVVVAPGVPSAYSSSSDFSAVEERSACVPDRIDFSLEAPSSIVSLSPSLRSQRHKIKIIADGPPPSLPRSPGRNTTQQQGQVEKVVSPVQMVASFRCCADCWNVETLHHHHHHHVNLILPPEQNTSDEREGGRTIERSQKRSSRLSEKRCIELMQKQEGWTLMEEEEEAEGKGRLCAKRFDVHRGSEREGKNAQPSEFVAFENAQKACEKEGSRLCSLPEASLAFRSLPRLLLPPSVSVSVPFGERESKDKQTEKQHEEEEKEGGNIAMKKKGEVKKPNRPVFPSAPSPAFILERVWTKDPCVPIVMPKKGTGGQSVEHFVVKVSHAATASPSVNWEGEVREAKATHLCGEYKWLN</sequence>
<feature type="compositionally biased region" description="Basic and acidic residues" evidence="1">
    <location>
        <begin position="915"/>
        <end position="936"/>
    </location>
</feature>
<name>A0A0G4FS51_9ALVE</name>
<feature type="region of interest" description="Disordered" evidence="1">
    <location>
        <begin position="1030"/>
        <end position="1070"/>
    </location>
</feature>
<feature type="signal peptide" evidence="2">
    <location>
        <begin position="1"/>
        <end position="26"/>
    </location>
</feature>
<reference evidence="3" key="1">
    <citation type="submission" date="2014-11" db="EMBL/GenBank/DDBJ databases">
        <authorList>
            <person name="Otto D Thomas"/>
            <person name="Naeem Raeece"/>
        </authorList>
    </citation>
    <scope>NUCLEOTIDE SEQUENCE</scope>
</reference>
<feature type="compositionally biased region" description="Basic and acidic residues" evidence="1">
    <location>
        <begin position="647"/>
        <end position="656"/>
    </location>
</feature>
<feature type="compositionally biased region" description="Polar residues" evidence="1">
    <location>
        <begin position="430"/>
        <end position="439"/>
    </location>
</feature>
<feature type="region of interest" description="Disordered" evidence="1">
    <location>
        <begin position="371"/>
        <end position="474"/>
    </location>
</feature>
<feature type="region of interest" description="Disordered" evidence="1">
    <location>
        <begin position="638"/>
        <end position="669"/>
    </location>
</feature>
<feature type="compositionally biased region" description="Basic and acidic residues" evidence="1">
    <location>
        <begin position="440"/>
        <end position="474"/>
    </location>
</feature>
<feature type="compositionally biased region" description="Pro residues" evidence="1">
    <location>
        <begin position="409"/>
        <end position="422"/>
    </location>
</feature>
<keyword evidence="2" id="KW-0732">Signal</keyword>
<gene>
    <name evidence="3" type="ORF">Cvel_18323</name>
</gene>
<feature type="compositionally biased region" description="Basic and acidic residues" evidence="1">
    <location>
        <begin position="373"/>
        <end position="390"/>
    </location>
</feature>
<feature type="region of interest" description="Disordered" evidence="1">
    <location>
        <begin position="907"/>
        <end position="936"/>
    </location>
</feature>
<dbReference type="EMBL" id="CDMZ01000565">
    <property type="protein sequence ID" value="CEM16951.1"/>
    <property type="molecule type" value="Genomic_DNA"/>
</dbReference>
<protein>
    <submittedName>
        <fullName evidence="3">Uncharacterized protein</fullName>
    </submittedName>
</protein>
<feature type="compositionally biased region" description="Pro residues" evidence="1">
    <location>
        <begin position="220"/>
        <end position="230"/>
    </location>
</feature>
<feature type="region of interest" description="Disordered" evidence="1">
    <location>
        <begin position="576"/>
        <end position="615"/>
    </location>
</feature>
<dbReference type="VEuPathDB" id="CryptoDB:Cvel_18323"/>
<feature type="compositionally biased region" description="Low complexity" evidence="1">
    <location>
        <begin position="397"/>
        <end position="408"/>
    </location>
</feature>
<proteinExistence type="predicted"/>
<dbReference type="AlphaFoldDB" id="A0A0G4FS51"/>
<feature type="region of interest" description="Disordered" evidence="1">
    <location>
        <begin position="848"/>
        <end position="870"/>
    </location>
</feature>
<feature type="compositionally biased region" description="Polar residues" evidence="1">
    <location>
        <begin position="579"/>
        <end position="589"/>
    </location>
</feature>
<evidence type="ECO:0000256" key="2">
    <source>
        <dbReference type="SAM" id="SignalP"/>
    </source>
</evidence>
<accession>A0A0G4FS51</accession>
<evidence type="ECO:0000313" key="3">
    <source>
        <dbReference type="EMBL" id="CEM16951.1"/>
    </source>
</evidence>
<feature type="region of interest" description="Disordered" evidence="1">
    <location>
        <begin position="206"/>
        <end position="259"/>
    </location>
</feature>
<feature type="chain" id="PRO_5005189175" evidence="2">
    <location>
        <begin position="27"/>
        <end position="1145"/>
    </location>
</feature>